<dbReference type="GO" id="GO:0016616">
    <property type="term" value="F:oxidoreductase activity, acting on the CH-OH group of donors, NAD or NADP as acceptor"/>
    <property type="evidence" value="ECO:0007669"/>
    <property type="project" value="UniProtKB-ARBA"/>
</dbReference>
<evidence type="ECO:0000256" key="2">
    <source>
        <dbReference type="ARBA" id="ARBA00022857"/>
    </source>
</evidence>
<sequence>MQTAVVRRPFKVRALACYASKTLGAVMRLVSTLALLRAAPASALAPIERRTLLKGAAAASTISAAPALAKGSVGGPSVKLCDGTQFPVASFGLQVYDDEAAYKYTTLALECGYRNFFASVLAGNQKGFGKAVRNSGIPRDELYICGSVLSNRARGEEAAFQSTKRGCDANFRDLNIGKLDMIMLDYSGAGPPTRSSIQGQWRGLENMRKDGGVTSLAVSNFSPQQLDVVLKSPGRCTVNQLPLGVGYKTKQNAELLRENKKRSVLVQAWSPLRVLSSGALSACAAVGKQYGKTPQQIALKWILAKGATYTCQTTSRQHFQEDIDVFDFELSAKDLAFLDGENLVL</sequence>
<comment type="similarity">
    <text evidence="1">Belongs to the aldo/keto reductase family.</text>
</comment>
<proteinExistence type="inferred from homology"/>
<name>A0A8J2SCQ5_9STRA</name>
<dbReference type="Pfam" id="PF00248">
    <property type="entry name" value="Aldo_ket_red"/>
    <property type="match status" value="1"/>
</dbReference>
<dbReference type="PANTHER" id="PTHR43827:SF3">
    <property type="entry name" value="NADP-DEPENDENT OXIDOREDUCTASE DOMAIN-CONTAINING PROTEIN"/>
    <property type="match status" value="1"/>
</dbReference>
<dbReference type="OrthoDB" id="416253at2759"/>
<dbReference type="SUPFAM" id="SSF51430">
    <property type="entry name" value="NAD(P)-linked oxidoreductase"/>
    <property type="match status" value="1"/>
</dbReference>
<dbReference type="PANTHER" id="PTHR43827">
    <property type="entry name" value="2,5-DIKETO-D-GLUCONIC ACID REDUCTASE"/>
    <property type="match status" value="1"/>
</dbReference>
<keyword evidence="2" id="KW-0521">NADP</keyword>
<feature type="domain" description="NADP-dependent oxidoreductase" evidence="4">
    <location>
        <begin position="91"/>
        <end position="339"/>
    </location>
</feature>
<evidence type="ECO:0000256" key="3">
    <source>
        <dbReference type="ARBA" id="ARBA00023002"/>
    </source>
</evidence>
<reference evidence="5" key="1">
    <citation type="submission" date="2021-11" db="EMBL/GenBank/DDBJ databases">
        <authorList>
            <consortium name="Genoscope - CEA"/>
            <person name="William W."/>
        </authorList>
    </citation>
    <scope>NUCLEOTIDE SEQUENCE</scope>
</reference>
<comment type="caution">
    <text evidence="5">The sequence shown here is derived from an EMBL/GenBank/DDBJ whole genome shotgun (WGS) entry which is preliminary data.</text>
</comment>
<dbReference type="InterPro" id="IPR020471">
    <property type="entry name" value="AKR"/>
</dbReference>
<dbReference type="EMBL" id="CAKKNE010000002">
    <property type="protein sequence ID" value="CAH0368016.1"/>
    <property type="molecule type" value="Genomic_DNA"/>
</dbReference>
<protein>
    <recommendedName>
        <fullName evidence="4">NADP-dependent oxidoreductase domain-containing protein</fullName>
    </recommendedName>
</protein>
<keyword evidence="6" id="KW-1185">Reference proteome</keyword>
<keyword evidence="3" id="KW-0560">Oxidoreductase</keyword>
<dbReference type="CDD" id="cd19071">
    <property type="entry name" value="AKR_AKR1-5-like"/>
    <property type="match status" value="1"/>
</dbReference>
<dbReference type="InterPro" id="IPR036812">
    <property type="entry name" value="NAD(P)_OxRdtase_dom_sf"/>
</dbReference>
<dbReference type="Gene3D" id="3.20.20.100">
    <property type="entry name" value="NADP-dependent oxidoreductase domain"/>
    <property type="match status" value="1"/>
</dbReference>
<dbReference type="Proteomes" id="UP000789595">
    <property type="component" value="Unassembled WGS sequence"/>
</dbReference>
<dbReference type="AlphaFoldDB" id="A0A8J2SCQ5"/>
<organism evidence="5 6">
    <name type="scientific">Pelagomonas calceolata</name>
    <dbReference type="NCBI Taxonomy" id="35677"/>
    <lineage>
        <taxon>Eukaryota</taxon>
        <taxon>Sar</taxon>
        <taxon>Stramenopiles</taxon>
        <taxon>Ochrophyta</taxon>
        <taxon>Pelagophyceae</taxon>
        <taxon>Pelagomonadales</taxon>
        <taxon>Pelagomonadaceae</taxon>
        <taxon>Pelagomonas</taxon>
    </lineage>
</organism>
<accession>A0A8J2SCQ5</accession>
<dbReference type="InterPro" id="IPR023210">
    <property type="entry name" value="NADP_OxRdtase_dom"/>
</dbReference>
<evidence type="ECO:0000313" key="6">
    <source>
        <dbReference type="Proteomes" id="UP000789595"/>
    </source>
</evidence>
<gene>
    <name evidence="5" type="ORF">PECAL_2P10640</name>
</gene>
<evidence type="ECO:0000313" key="5">
    <source>
        <dbReference type="EMBL" id="CAH0368016.1"/>
    </source>
</evidence>
<evidence type="ECO:0000259" key="4">
    <source>
        <dbReference type="Pfam" id="PF00248"/>
    </source>
</evidence>
<dbReference type="PRINTS" id="PR00069">
    <property type="entry name" value="ALDKETRDTASE"/>
</dbReference>
<evidence type="ECO:0000256" key="1">
    <source>
        <dbReference type="ARBA" id="ARBA00007905"/>
    </source>
</evidence>